<accession>A0A1F7RP89</accession>
<dbReference type="Proteomes" id="UP000178526">
    <property type="component" value="Unassembled WGS sequence"/>
</dbReference>
<proteinExistence type="predicted"/>
<protein>
    <submittedName>
        <fullName evidence="1">Uncharacterized protein</fullName>
    </submittedName>
</protein>
<comment type="caution">
    <text evidence="1">The sequence shown here is derived from an EMBL/GenBank/DDBJ whole genome shotgun (WGS) entry which is preliminary data.</text>
</comment>
<name>A0A1F7RP89_9BACT</name>
<evidence type="ECO:0000313" key="2">
    <source>
        <dbReference type="Proteomes" id="UP000178526"/>
    </source>
</evidence>
<reference evidence="1 2" key="1">
    <citation type="journal article" date="2016" name="Nat. Commun.">
        <title>Thousands of microbial genomes shed light on interconnected biogeochemical processes in an aquifer system.</title>
        <authorList>
            <person name="Anantharaman K."/>
            <person name="Brown C.T."/>
            <person name="Hug L.A."/>
            <person name="Sharon I."/>
            <person name="Castelle C.J."/>
            <person name="Probst A.J."/>
            <person name="Thomas B.C."/>
            <person name="Singh A."/>
            <person name="Wilkins M.J."/>
            <person name="Karaoz U."/>
            <person name="Brodie E.L."/>
            <person name="Williams K.H."/>
            <person name="Hubbard S.S."/>
            <person name="Banfield J.F."/>
        </authorList>
    </citation>
    <scope>NUCLEOTIDE SEQUENCE [LARGE SCALE GENOMIC DNA]</scope>
</reference>
<dbReference type="AlphaFoldDB" id="A0A1F7RP89"/>
<dbReference type="EMBL" id="MGDB01000007">
    <property type="protein sequence ID" value="OGL43281.1"/>
    <property type="molecule type" value="Genomic_DNA"/>
</dbReference>
<evidence type="ECO:0000313" key="1">
    <source>
        <dbReference type="EMBL" id="OGL43281.1"/>
    </source>
</evidence>
<gene>
    <name evidence="1" type="ORF">A2042_01590</name>
</gene>
<organism evidence="1 2">
    <name type="scientific">Candidatus Schekmanbacteria bacterium GWA2_38_11</name>
    <dbReference type="NCBI Taxonomy" id="1817876"/>
    <lineage>
        <taxon>Bacteria</taxon>
        <taxon>Candidatus Schekmaniibacteriota</taxon>
    </lineage>
</organism>
<sequence length="155" mass="18168">MEHIKTQLQIEAQRHQITFSALHEKRALVIAELYDKVNDLYAMAYRFGGATLLGAKRTKIERADSTYESCQSFYLFFQKHKIYFSKELCSLIIEFVSLISEPTSDLYQIQDAPELVRKFEKDFYDNYQELGKKLTGLKSNIEKEFRTILGVEPHQ</sequence>